<dbReference type="KEGG" id="muc:MuYL_3192"/>
<evidence type="ECO:0000313" key="5">
    <source>
        <dbReference type="EMBL" id="ASU35077.1"/>
    </source>
</evidence>
<feature type="binding site" evidence="3">
    <location>
        <position position="68"/>
    </location>
    <ligand>
        <name>a divalent metal cation</name>
        <dbReference type="ChEBI" id="CHEBI:60240"/>
    </ligand>
</feature>
<reference evidence="5 6" key="1">
    <citation type="submission" date="2017-08" db="EMBL/GenBank/DDBJ databases">
        <title>Complete genome sequence of Mucilaginibacter sp. strain BJC16-A31.</title>
        <authorList>
            <consortium name="Henan University of Science and Technology"/>
            <person name="You X."/>
        </authorList>
    </citation>
    <scope>NUCLEOTIDE SEQUENCE [LARGE SCALE GENOMIC DNA]</scope>
    <source>
        <strain evidence="5 6">BJC16-A31</strain>
    </source>
</reference>
<dbReference type="InterPro" id="IPR007837">
    <property type="entry name" value="DinB"/>
</dbReference>
<dbReference type="PROSITE" id="PS51257">
    <property type="entry name" value="PROKAR_LIPOPROTEIN"/>
    <property type="match status" value="1"/>
</dbReference>
<keyword evidence="2 3" id="KW-0479">Metal-binding</keyword>
<feature type="binding site" evidence="3">
    <location>
        <position position="150"/>
    </location>
    <ligand>
        <name>a divalent metal cation</name>
        <dbReference type="ChEBI" id="CHEBI:60240"/>
    </ligand>
</feature>
<dbReference type="Proteomes" id="UP000215002">
    <property type="component" value="Chromosome"/>
</dbReference>
<evidence type="ECO:0000256" key="1">
    <source>
        <dbReference type="ARBA" id="ARBA00008635"/>
    </source>
</evidence>
<evidence type="ECO:0000256" key="3">
    <source>
        <dbReference type="PIRSR" id="PIRSR607837-1"/>
    </source>
</evidence>
<feature type="binding site" evidence="3">
    <location>
        <position position="154"/>
    </location>
    <ligand>
        <name>a divalent metal cation</name>
        <dbReference type="ChEBI" id="CHEBI:60240"/>
    </ligand>
</feature>
<dbReference type="Gene3D" id="1.20.120.450">
    <property type="entry name" value="dinb family like domain"/>
    <property type="match status" value="1"/>
</dbReference>
<keyword evidence="6" id="KW-1185">Reference proteome</keyword>
<dbReference type="Pfam" id="PF05163">
    <property type="entry name" value="DinB"/>
    <property type="match status" value="1"/>
</dbReference>
<comment type="similarity">
    <text evidence="1">Belongs to the DinB family.</text>
</comment>
<evidence type="ECO:0000313" key="6">
    <source>
        <dbReference type="Proteomes" id="UP000215002"/>
    </source>
</evidence>
<name>A0A223NYW5_9SPHI</name>
<dbReference type="EMBL" id="CP022743">
    <property type="protein sequence ID" value="ASU35077.1"/>
    <property type="molecule type" value="Genomic_DNA"/>
</dbReference>
<evidence type="ECO:0000256" key="4">
    <source>
        <dbReference type="SAM" id="SignalP"/>
    </source>
</evidence>
<dbReference type="RefSeq" id="WP_094571327.1">
    <property type="nucleotide sequence ID" value="NZ_CP022743.1"/>
</dbReference>
<proteinExistence type="inferred from homology"/>
<dbReference type="AlphaFoldDB" id="A0A223NYW5"/>
<feature type="signal peptide" evidence="4">
    <location>
        <begin position="1"/>
        <end position="21"/>
    </location>
</feature>
<sequence length="175" mass="19391">MKRLSLVLTMLVTFACSSVYAQFTQAQLVAEFTRARAYTKAYLDAMPEDGFAFKPTPEMRSFAGQMLHLADANYFFCAMASGKASPLGKDVSVEKTIAQTKEATTKAVMDSYDFAISALQGMTPAQLQETTKFAGKDMAKFELFGKGFEHQTHHRGQTTVYLRLKGVTPPPEMLF</sequence>
<dbReference type="InterPro" id="IPR034660">
    <property type="entry name" value="DinB/YfiT-like"/>
</dbReference>
<evidence type="ECO:0000256" key="2">
    <source>
        <dbReference type="ARBA" id="ARBA00022723"/>
    </source>
</evidence>
<keyword evidence="4" id="KW-0732">Signal</keyword>
<dbReference type="GO" id="GO:0046872">
    <property type="term" value="F:metal ion binding"/>
    <property type="evidence" value="ECO:0007669"/>
    <property type="project" value="UniProtKB-KW"/>
</dbReference>
<feature type="chain" id="PRO_5012103962" evidence="4">
    <location>
        <begin position="22"/>
        <end position="175"/>
    </location>
</feature>
<organism evidence="5 6">
    <name type="scientific">Mucilaginibacter xinganensis</name>
    <dbReference type="NCBI Taxonomy" id="1234841"/>
    <lineage>
        <taxon>Bacteria</taxon>
        <taxon>Pseudomonadati</taxon>
        <taxon>Bacteroidota</taxon>
        <taxon>Sphingobacteriia</taxon>
        <taxon>Sphingobacteriales</taxon>
        <taxon>Sphingobacteriaceae</taxon>
        <taxon>Mucilaginibacter</taxon>
    </lineage>
</organism>
<accession>A0A223NYW5</accession>
<dbReference type="OrthoDB" id="119432at2"/>
<dbReference type="SUPFAM" id="SSF109854">
    <property type="entry name" value="DinB/YfiT-like putative metalloenzymes"/>
    <property type="match status" value="1"/>
</dbReference>
<gene>
    <name evidence="5" type="ORF">MuYL_3192</name>
</gene>
<protein>
    <submittedName>
        <fullName evidence="5">Damage-inducible protein DinB</fullName>
    </submittedName>
</protein>